<feature type="transmembrane region" description="Helical" evidence="9">
    <location>
        <begin position="218"/>
        <end position="234"/>
    </location>
</feature>
<evidence type="ECO:0000259" key="10">
    <source>
        <dbReference type="Pfam" id="PF00999"/>
    </source>
</evidence>
<evidence type="ECO:0000313" key="12">
    <source>
        <dbReference type="Proteomes" id="UP001163878"/>
    </source>
</evidence>
<keyword evidence="7" id="KW-0406">Ion transport</keyword>
<organism evidence="11 12">
    <name type="scientific">Streptomyces peucetius</name>
    <dbReference type="NCBI Taxonomy" id="1950"/>
    <lineage>
        <taxon>Bacteria</taxon>
        <taxon>Bacillati</taxon>
        <taxon>Actinomycetota</taxon>
        <taxon>Actinomycetes</taxon>
        <taxon>Kitasatosporales</taxon>
        <taxon>Streptomycetaceae</taxon>
        <taxon>Streptomyces</taxon>
    </lineage>
</organism>
<evidence type="ECO:0000256" key="4">
    <source>
        <dbReference type="ARBA" id="ARBA00022475"/>
    </source>
</evidence>
<evidence type="ECO:0000256" key="5">
    <source>
        <dbReference type="ARBA" id="ARBA00022692"/>
    </source>
</evidence>
<dbReference type="PANTHER" id="PTHR32507:SF0">
    <property type="entry name" value="NA(+)_H(+) ANTIPORTER 2-RELATED"/>
    <property type="match status" value="1"/>
</dbReference>
<evidence type="ECO:0000256" key="1">
    <source>
        <dbReference type="ARBA" id="ARBA00004651"/>
    </source>
</evidence>
<evidence type="ECO:0000256" key="3">
    <source>
        <dbReference type="ARBA" id="ARBA00022449"/>
    </source>
</evidence>
<keyword evidence="8 9" id="KW-0472">Membrane</keyword>
<comment type="subcellular location">
    <subcellularLocation>
        <location evidence="1">Cell membrane</location>
        <topology evidence="1">Multi-pass membrane protein</topology>
    </subcellularLocation>
</comment>
<gene>
    <name evidence="11" type="ORF">OGH68_31360</name>
</gene>
<feature type="transmembrane region" description="Helical" evidence="9">
    <location>
        <begin position="343"/>
        <end position="362"/>
    </location>
</feature>
<feature type="transmembrane region" description="Helical" evidence="9">
    <location>
        <begin position="152"/>
        <end position="176"/>
    </location>
</feature>
<dbReference type="RefSeq" id="WP_264248739.1">
    <property type="nucleotide sequence ID" value="NZ_CP107567.1"/>
</dbReference>
<dbReference type="Gene3D" id="1.20.1530.20">
    <property type="match status" value="1"/>
</dbReference>
<evidence type="ECO:0000256" key="9">
    <source>
        <dbReference type="SAM" id="Phobius"/>
    </source>
</evidence>
<feature type="transmembrane region" description="Helical" evidence="9">
    <location>
        <begin position="6"/>
        <end position="24"/>
    </location>
</feature>
<feature type="transmembrane region" description="Helical" evidence="9">
    <location>
        <begin position="275"/>
        <end position="293"/>
    </location>
</feature>
<feature type="transmembrane region" description="Helical" evidence="9">
    <location>
        <begin position="299"/>
        <end position="322"/>
    </location>
</feature>
<evidence type="ECO:0000313" key="11">
    <source>
        <dbReference type="EMBL" id="UYQ65522.1"/>
    </source>
</evidence>
<feature type="transmembrane region" description="Helical" evidence="9">
    <location>
        <begin position="120"/>
        <end position="140"/>
    </location>
</feature>
<dbReference type="InterPro" id="IPR038770">
    <property type="entry name" value="Na+/solute_symporter_sf"/>
</dbReference>
<evidence type="ECO:0000256" key="8">
    <source>
        <dbReference type="ARBA" id="ARBA00023136"/>
    </source>
</evidence>
<keyword evidence="3" id="KW-0050">Antiport</keyword>
<reference evidence="11" key="1">
    <citation type="submission" date="2022-10" db="EMBL/GenBank/DDBJ databases">
        <title>Cytochrome P450 Catalyzes Benzene Ring Formation in the Biosynthesis of Trialkyl-Substituted Aromatic Polyketides.</title>
        <authorList>
            <person name="Zhao E."/>
            <person name="Ge H."/>
        </authorList>
    </citation>
    <scope>NUCLEOTIDE SEQUENCE</scope>
    <source>
        <strain evidence="11">NA0869</strain>
    </source>
</reference>
<evidence type="ECO:0000256" key="2">
    <source>
        <dbReference type="ARBA" id="ARBA00022448"/>
    </source>
</evidence>
<keyword evidence="12" id="KW-1185">Reference proteome</keyword>
<dbReference type="InterPro" id="IPR006153">
    <property type="entry name" value="Cation/H_exchanger_TM"/>
</dbReference>
<feature type="transmembrane region" description="Helical" evidence="9">
    <location>
        <begin position="61"/>
        <end position="78"/>
    </location>
</feature>
<accession>A0ABY6II59</accession>
<dbReference type="PANTHER" id="PTHR32507">
    <property type="entry name" value="NA(+)/H(+) ANTIPORTER 1"/>
    <property type="match status" value="1"/>
</dbReference>
<proteinExistence type="predicted"/>
<protein>
    <submittedName>
        <fullName evidence="11">Cation:proton antiporter</fullName>
    </submittedName>
</protein>
<evidence type="ECO:0000256" key="7">
    <source>
        <dbReference type="ARBA" id="ARBA00023065"/>
    </source>
</evidence>
<keyword evidence="5 9" id="KW-0812">Transmembrane</keyword>
<feature type="transmembrane region" description="Helical" evidence="9">
    <location>
        <begin position="368"/>
        <end position="398"/>
    </location>
</feature>
<feature type="transmembrane region" description="Helical" evidence="9">
    <location>
        <begin position="246"/>
        <end position="263"/>
    </location>
</feature>
<keyword evidence="2" id="KW-0813">Transport</keyword>
<feature type="domain" description="Cation/H+ exchanger transmembrane" evidence="10">
    <location>
        <begin position="16"/>
        <end position="390"/>
    </location>
</feature>
<sequence>MTEHDILLGLGLTVALAVGSQILASRLRVPALIVLLPVGFTAGALTDVVQPDKLVGPDFSALVSLAVAVILYDAGLALDLRRLKGSTRRVVVRLIALGVLITWGACLGLALVLFDIPLAVAAMLGVILVVSGPTVVGPLLEYVRPADQVRRILIWEGSLIDPVGAVLGALVFQSIVAGGFGGGGAYRFGGFLLSLTVGLVGGVVAVALLWFTLRTLRLGETLGTLAQLAVVILVSAGCDVVRDDTGLVAAIVAGLAVANLPGFDMPARRPFFETLVQLVIGLLFVSISATVPPSSVTPVLLPCLVLVAVLVLVVRPLVAYLATGRTDLSPGARAFIGWMAPRGIVAASTAATFSATLVDLGLDGAGKILPITFLVITGTVVCYALTAGPVATGLGVVVSPRTRPLLVGGDPWVIALGQALRSAGLDVLMWAGPERQRDRIRQAGLALASGELLAAAADEAQLEGVTAMFLLTGDDDFNALASIVMRVGVDGPVYRIGPPDDREGAVAPYTGGAILFGRTLTRRALATRHAQGSRFTVLPTARPLQPQHDTLFVLRADGRLEPVTDQAAVTPRDGDSVVVLVPTLPGERSPSSG</sequence>
<name>A0ABY6II59_STRPE</name>
<dbReference type="EMBL" id="CP107567">
    <property type="protein sequence ID" value="UYQ65522.1"/>
    <property type="molecule type" value="Genomic_DNA"/>
</dbReference>
<keyword evidence="6 9" id="KW-1133">Transmembrane helix</keyword>
<evidence type="ECO:0000256" key="6">
    <source>
        <dbReference type="ARBA" id="ARBA00022989"/>
    </source>
</evidence>
<feature type="transmembrane region" description="Helical" evidence="9">
    <location>
        <begin position="31"/>
        <end position="49"/>
    </location>
</feature>
<keyword evidence="4" id="KW-1003">Cell membrane</keyword>
<dbReference type="Pfam" id="PF00999">
    <property type="entry name" value="Na_H_Exchanger"/>
    <property type="match status" value="1"/>
</dbReference>
<feature type="transmembrane region" description="Helical" evidence="9">
    <location>
        <begin position="90"/>
        <end position="114"/>
    </location>
</feature>
<dbReference type="Proteomes" id="UP001163878">
    <property type="component" value="Chromosome"/>
</dbReference>
<feature type="transmembrane region" description="Helical" evidence="9">
    <location>
        <begin position="188"/>
        <end position="211"/>
    </location>
</feature>